<evidence type="ECO:0000313" key="4">
    <source>
        <dbReference type="Proteomes" id="UP000288024"/>
    </source>
</evidence>
<dbReference type="InterPro" id="IPR011051">
    <property type="entry name" value="RmlC_Cupin_sf"/>
</dbReference>
<protein>
    <submittedName>
        <fullName evidence="3">Cupin domain-containing protein</fullName>
    </submittedName>
</protein>
<dbReference type="SMART" id="SM00835">
    <property type="entry name" value="Cupin_1"/>
    <property type="match status" value="1"/>
</dbReference>
<proteinExistence type="predicted"/>
<dbReference type="EMBL" id="RZTZ01000001">
    <property type="protein sequence ID" value="RVT67769.1"/>
    <property type="molecule type" value="Genomic_DNA"/>
</dbReference>
<dbReference type="Proteomes" id="UP000288024">
    <property type="component" value="Unassembled WGS sequence"/>
</dbReference>
<feature type="domain" description="Cupin type-1" evidence="2">
    <location>
        <begin position="37"/>
        <end position="166"/>
    </location>
</feature>
<organism evidence="3 4">
    <name type="scientific">Niallia taxi</name>
    <dbReference type="NCBI Taxonomy" id="2499688"/>
    <lineage>
        <taxon>Bacteria</taxon>
        <taxon>Bacillati</taxon>
        <taxon>Bacillota</taxon>
        <taxon>Bacilli</taxon>
        <taxon>Bacillales</taxon>
        <taxon>Bacillaceae</taxon>
        <taxon>Niallia</taxon>
    </lineage>
</organism>
<reference evidence="3 4" key="1">
    <citation type="submission" date="2019-01" db="EMBL/GenBank/DDBJ databases">
        <title>Bacillus sp. M5HDSG1-1, whole genome shotgun sequence.</title>
        <authorList>
            <person name="Tuo L."/>
        </authorList>
    </citation>
    <scope>NUCLEOTIDE SEQUENCE [LARGE SCALE GENOMIC DNA]</scope>
    <source>
        <strain evidence="3 4">M5HDSG1-1</strain>
    </source>
</reference>
<evidence type="ECO:0000256" key="1">
    <source>
        <dbReference type="SAM" id="MobiDB-lite"/>
    </source>
</evidence>
<dbReference type="SUPFAM" id="SSF51182">
    <property type="entry name" value="RmlC-like cupins"/>
    <property type="match status" value="1"/>
</dbReference>
<comment type="caution">
    <text evidence="3">The sequence shown here is derived from an EMBL/GenBank/DDBJ whole genome shotgun (WGS) entry which is preliminary data.</text>
</comment>
<dbReference type="InterPro" id="IPR006045">
    <property type="entry name" value="Cupin_1"/>
</dbReference>
<evidence type="ECO:0000259" key="2">
    <source>
        <dbReference type="SMART" id="SM00835"/>
    </source>
</evidence>
<feature type="region of interest" description="Disordered" evidence="1">
    <location>
        <begin position="183"/>
        <end position="204"/>
    </location>
</feature>
<dbReference type="Pfam" id="PF00190">
    <property type="entry name" value="Cupin_1"/>
    <property type="match status" value="1"/>
</dbReference>
<name>A0A437KHZ6_9BACI</name>
<sequence>MSTSGFVPDNSNIKKTSGTPNLFFDAKNNVEFEKDADNIIYKVTSTQLPAMVGGAFADVYLSSGHIREPHWHPNSWELDVIVSGEAQISIVDPDTNKLHSYIAKAGQVVFIPMGWWHWITALSDKLHMHLFFNNDQFETALGSNMLRLTPPEVYQLSYGVAADKIADILSPIDAAVEIGPPSKSAVRNETNTKNSTITTSGNQSKHLKSEEIVVNIGFKNMKL</sequence>
<evidence type="ECO:0000313" key="3">
    <source>
        <dbReference type="EMBL" id="RVT67769.1"/>
    </source>
</evidence>
<dbReference type="InterPro" id="IPR014710">
    <property type="entry name" value="RmlC-like_jellyroll"/>
</dbReference>
<gene>
    <name evidence="3" type="ORF">EM808_04655</name>
</gene>
<dbReference type="CDD" id="cd20306">
    <property type="entry name" value="cupin_OxDC-like"/>
    <property type="match status" value="1"/>
</dbReference>
<keyword evidence="4" id="KW-1185">Reference proteome</keyword>
<feature type="compositionally biased region" description="Polar residues" evidence="1">
    <location>
        <begin position="185"/>
        <end position="204"/>
    </location>
</feature>
<dbReference type="Gene3D" id="2.60.120.10">
    <property type="entry name" value="Jelly Rolls"/>
    <property type="match status" value="1"/>
</dbReference>
<dbReference type="AlphaFoldDB" id="A0A437KHZ6"/>
<accession>A0A437KHZ6</accession>
<dbReference type="RefSeq" id="WP_127736529.1">
    <property type="nucleotide sequence ID" value="NZ_RZTZ01000001.1"/>
</dbReference>